<feature type="transmembrane region" description="Helical" evidence="1">
    <location>
        <begin position="18"/>
        <end position="38"/>
    </location>
</feature>
<reference evidence="2 3" key="1">
    <citation type="submission" date="2016-02" db="EMBL/GenBank/DDBJ databases">
        <authorList>
            <person name="Wen L."/>
            <person name="He K."/>
            <person name="Yang H."/>
        </authorList>
    </citation>
    <scope>NUCLEOTIDE SEQUENCE [LARGE SCALE GENOMIC DNA]</scope>
    <source>
        <strain evidence="2 3">CD11_3</strain>
    </source>
</reference>
<accession>A0A177K621</accession>
<evidence type="ECO:0000313" key="3">
    <source>
        <dbReference type="Proteomes" id="UP000076998"/>
    </source>
</evidence>
<sequence length="255" mass="26472">MSLWGDAGMVSWTDWQGALIYTAILLAVVAAIVGAQIWDARRRKSPSVILDVVASMGRIWVAAALLGTVFLAVRWIWVDWAEVDIPISGFWPTALPCDLEGNGASAATGPALSCARMQIVDANVVGLDGGSRWLLGIGQTLTTAVIAVPGWLVADLAQRAVKGRPFVSGASRWLMVGAITVLVAGSLGSVLTDVGSALLAQSLFPPSGADGGITAPYTVGFAIPLWPAGVALGLAALSVIFRQGARLQRETEGLV</sequence>
<evidence type="ECO:0000256" key="1">
    <source>
        <dbReference type="SAM" id="Phobius"/>
    </source>
</evidence>
<gene>
    <name evidence="2" type="ORF">AYL44_12580</name>
</gene>
<keyword evidence="1" id="KW-0812">Transmembrane</keyword>
<name>A0A177K621_9MICO</name>
<keyword evidence="1" id="KW-0472">Membrane</keyword>
<protein>
    <recommendedName>
        <fullName evidence="4">DUF2975 domain-containing protein</fullName>
    </recommendedName>
</protein>
<organism evidence="2 3">
    <name type="scientific">Microbacterium oleivorans</name>
    <dbReference type="NCBI Taxonomy" id="273677"/>
    <lineage>
        <taxon>Bacteria</taxon>
        <taxon>Bacillati</taxon>
        <taxon>Actinomycetota</taxon>
        <taxon>Actinomycetes</taxon>
        <taxon>Micrococcales</taxon>
        <taxon>Microbacteriaceae</taxon>
        <taxon>Microbacterium</taxon>
    </lineage>
</organism>
<keyword evidence="1" id="KW-1133">Transmembrane helix</keyword>
<dbReference type="Proteomes" id="UP000076998">
    <property type="component" value="Unassembled WGS sequence"/>
</dbReference>
<proteinExistence type="predicted"/>
<feature type="transmembrane region" description="Helical" evidence="1">
    <location>
        <begin position="59"/>
        <end position="77"/>
    </location>
</feature>
<dbReference type="OrthoDB" id="5072532at2"/>
<feature type="transmembrane region" description="Helical" evidence="1">
    <location>
        <begin position="133"/>
        <end position="153"/>
    </location>
</feature>
<dbReference type="AlphaFoldDB" id="A0A177K621"/>
<dbReference type="EMBL" id="LSTV01000005">
    <property type="protein sequence ID" value="OAH48859.1"/>
    <property type="molecule type" value="Genomic_DNA"/>
</dbReference>
<evidence type="ECO:0008006" key="4">
    <source>
        <dbReference type="Google" id="ProtNLM"/>
    </source>
</evidence>
<evidence type="ECO:0000313" key="2">
    <source>
        <dbReference type="EMBL" id="OAH48859.1"/>
    </source>
</evidence>
<feature type="transmembrane region" description="Helical" evidence="1">
    <location>
        <begin position="173"/>
        <end position="199"/>
    </location>
</feature>
<feature type="transmembrane region" description="Helical" evidence="1">
    <location>
        <begin position="219"/>
        <end position="241"/>
    </location>
</feature>
<comment type="caution">
    <text evidence="2">The sequence shown here is derived from an EMBL/GenBank/DDBJ whole genome shotgun (WGS) entry which is preliminary data.</text>
</comment>